<proteinExistence type="predicted"/>
<dbReference type="AlphaFoldDB" id="A0A9W8NNW8"/>
<name>A0A9W8NNW8_9PEZI</name>
<comment type="caution">
    <text evidence="1">The sequence shown here is derived from an EMBL/GenBank/DDBJ whole genome shotgun (WGS) entry which is preliminary data.</text>
</comment>
<dbReference type="EMBL" id="JANPWZ010000030">
    <property type="protein sequence ID" value="KAJ3580099.1"/>
    <property type="molecule type" value="Genomic_DNA"/>
</dbReference>
<dbReference type="SUPFAM" id="SSF48403">
    <property type="entry name" value="Ankyrin repeat"/>
    <property type="match status" value="1"/>
</dbReference>
<dbReference type="Gene3D" id="1.25.40.20">
    <property type="entry name" value="Ankyrin repeat-containing domain"/>
    <property type="match status" value="1"/>
</dbReference>
<evidence type="ECO:0000313" key="2">
    <source>
        <dbReference type="Proteomes" id="UP001148614"/>
    </source>
</evidence>
<dbReference type="InterPro" id="IPR036770">
    <property type="entry name" value="Ankyrin_rpt-contain_sf"/>
</dbReference>
<dbReference type="InterPro" id="IPR002110">
    <property type="entry name" value="Ankyrin_rpt"/>
</dbReference>
<dbReference type="Proteomes" id="UP001148614">
    <property type="component" value="Unassembled WGS sequence"/>
</dbReference>
<reference evidence="1" key="1">
    <citation type="submission" date="2022-07" db="EMBL/GenBank/DDBJ databases">
        <title>Genome Sequence of Xylaria arbuscula.</title>
        <authorList>
            <person name="Buettner E."/>
        </authorList>
    </citation>
    <scope>NUCLEOTIDE SEQUENCE</scope>
    <source>
        <strain evidence="1">VT107</strain>
    </source>
</reference>
<protein>
    <recommendedName>
        <fullName evidence="3">Fungal N-terminal domain-containing protein</fullName>
    </recommendedName>
</protein>
<dbReference type="Pfam" id="PF12796">
    <property type="entry name" value="Ank_2"/>
    <property type="match status" value="1"/>
</dbReference>
<gene>
    <name evidence="1" type="ORF">NPX13_g462</name>
</gene>
<organism evidence="1 2">
    <name type="scientific">Xylaria arbuscula</name>
    <dbReference type="NCBI Taxonomy" id="114810"/>
    <lineage>
        <taxon>Eukaryota</taxon>
        <taxon>Fungi</taxon>
        <taxon>Dikarya</taxon>
        <taxon>Ascomycota</taxon>
        <taxon>Pezizomycotina</taxon>
        <taxon>Sordariomycetes</taxon>
        <taxon>Xylariomycetidae</taxon>
        <taxon>Xylariales</taxon>
        <taxon>Xylariaceae</taxon>
        <taxon>Xylaria</taxon>
    </lineage>
</organism>
<sequence length="743" mass="83242">MADPLSVAGVVFGVVSLGLQVADGLSKYLDGVRGRTEELNWTKQQGEELKNILLTIKDLIPQIERNSPGSAPLIERHVKSCDTELSALYTLVCKLSQSATTSTGIQRLATEHARKLTYPFNRSHIVRLEKRLDRVNGTLQLALQVTTIHICVTTANQMQSWIHSSDNRISQVHDVVLSMSSLQTQNTSLTAGHWIQNRAALKGVDSSGRSLMHWVVNFSYYLSPYPGTFTDDLLSSFMANLATCGVLPGTAYDAQELACGPLSLAAVAGNEGVVKDLLQQDPQAITEINQFGHTPVHLSINQPSCLRLILEAGGSKMRDMVDFAGYAPLDYASQFEYHASTQILLASGSCIRYFSIELGRGSCIDLLFTTLRQRREELKVLALDNLTEADAMSVNLQEDTVLDDNASQVRGLLLKRHIHVPLWMSASEHWSAACHDISKLDYLWSLGFRDVDSCRPSTRTPLLTSPGITNKRWLIEHGADYWTPYKKGEDRTMLNAPITGAHFVLGQMGINLLLNYRRAYIESEAEIEAYQWTFEKLVQVHSSDDCFSCFCFLGGCTPFKAFWDGFTRFGTNLLPQDFARGWLKCIRMLQNKLSKEHSVAALRRITFDALNLPHTCCEIGISTRKSVLAQEEIDEIHREQDSLLSLFSNLLTELNLVALEDRGGKPFIISDPEEFWLHRWLPRMEETLHSLDGDKITDEERSAGEVLGVVWGPPRAEVLKPEYVMKTLTPEYVMKEVAKIMNE</sequence>
<accession>A0A9W8NNW8</accession>
<dbReference type="VEuPathDB" id="FungiDB:F4678DRAFT_418816"/>
<evidence type="ECO:0000313" key="1">
    <source>
        <dbReference type="EMBL" id="KAJ3580099.1"/>
    </source>
</evidence>
<evidence type="ECO:0008006" key="3">
    <source>
        <dbReference type="Google" id="ProtNLM"/>
    </source>
</evidence>
<keyword evidence="2" id="KW-1185">Reference proteome</keyword>